<proteinExistence type="predicted"/>
<dbReference type="Proteomes" id="UP000250579">
    <property type="component" value="Chromosome"/>
</dbReference>
<dbReference type="EMBL" id="CP022198">
    <property type="protein sequence ID" value="AXA66716.1"/>
    <property type="molecule type" value="Genomic_DNA"/>
</dbReference>
<dbReference type="AlphaFoldDB" id="A0A2Z5A9Y0"/>
<protein>
    <submittedName>
        <fullName evidence="1">Uncharacterized protein</fullName>
    </submittedName>
</protein>
<accession>A0A2Z5A9Y0</accession>
<name>A0A2Z5A9Y0_9PSED</name>
<dbReference type="RefSeq" id="WP_208690952.1">
    <property type="nucleotide sequence ID" value="NZ_CP022198.1"/>
</dbReference>
<reference evidence="1 2" key="1">
    <citation type="submission" date="2017-06" db="EMBL/GenBank/DDBJ databases">
        <title>Evolution towards high GC content and high-temperature stress adaptation in endophytic Pseudomonas oryzihabitans impacted its plant-growth promoting traits.</title>
        <authorList>
            <person name="Nascimento F.X."/>
        </authorList>
    </citation>
    <scope>NUCLEOTIDE SEQUENCE [LARGE SCALE GENOMIC DNA]</scope>
    <source>
        <strain evidence="1 2">MS8</strain>
    </source>
</reference>
<organism evidence="1 2">
    <name type="scientific">Pseudomonas oryzihabitans</name>
    <dbReference type="NCBI Taxonomy" id="47885"/>
    <lineage>
        <taxon>Bacteria</taxon>
        <taxon>Pseudomonadati</taxon>
        <taxon>Pseudomonadota</taxon>
        <taxon>Gammaproteobacteria</taxon>
        <taxon>Pseudomonadales</taxon>
        <taxon>Pseudomonadaceae</taxon>
        <taxon>Pseudomonas</taxon>
    </lineage>
</organism>
<gene>
    <name evidence="1" type="ORF">CE139_13105</name>
</gene>
<evidence type="ECO:0000313" key="2">
    <source>
        <dbReference type="Proteomes" id="UP000250579"/>
    </source>
</evidence>
<evidence type="ECO:0000313" key="1">
    <source>
        <dbReference type="EMBL" id="AXA66716.1"/>
    </source>
</evidence>
<sequence>MEMEHIGRDPYTALPIIDGPVKGQTYAWPHSSFQVDSSPGTLGSLTTLTTYYLHLDSELGWVWSVQEPQD</sequence>